<keyword evidence="7" id="KW-1185">Reference proteome</keyword>
<dbReference type="OrthoDB" id="2110130at2759"/>
<protein>
    <submittedName>
        <fullName evidence="6">Probable ATP-binding cassette sub-family F member 3 homolog</fullName>
    </submittedName>
</protein>
<proteinExistence type="predicted"/>
<evidence type="ECO:0000256" key="4">
    <source>
        <dbReference type="SAM" id="Coils"/>
    </source>
</evidence>
<dbReference type="EMBL" id="CAICTM010000155">
    <property type="protein sequence ID" value="CAB9503105.1"/>
    <property type="molecule type" value="Genomic_DNA"/>
</dbReference>
<dbReference type="PANTHER" id="PTHR19211">
    <property type="entry name" value="ATP-BINDING TRANSPORT PROTEIN-RELATED"/>
    <property type="match status" value="1"/>
</dbReference>
<gene>
    <name evidence="6" type="ORF">SEMRO_156_G070740.1</name>
</gene>
<dbReference type="Proteomes" id="UP001153069">
    <property type="component" value="Unassembled WGS sequence"/>
</dbReference>
<evidence type="ECO:0000256" key="1">
    <source>
        <dbReference type="ARBA" id="ARBA00022737"/>
    </source>
</evidence>
<evidence type="ECO:0000256" key="3">
    <source>
        <dbReference type="ARBA" id="ARBA00022840"/>
    </source>
</evidence>
<dbReference type="CDD" id="cd03221">
    <property type="entry name" value="ABCF_EF-3"/>
    <property type="match status" value="1"/>
</dbReference>
<organism evidence="6 7">
    <name type="scientific">Seminavis robusta</name>
    <dbReference type="NCBI Taxonomy" id="568900"/>
    <lineage>
        <taxon>Eukaryota</taxon>
        <taxon>Sar</taxon>
        <taxon>Stramenopiles</taxon>
        <taxon>Ochrophyta</taxon>
        <taxon>Bacillariophyta</taxon>
        <taxon>Bacillariophyceae</taxon>
        <taxon>Bacillariophycidae</taxon>
        <taxon>Naviculales</taxon>
        <taxon>Naviculaceae</taxon>
        <taxon>Seminavis</taxon>
    </lineage>
</organism>
<feature type="coiled-coil region" evidence="4">
    <location>
        <begin position="288"/>
        <end position="322"/>
    </location>
</feature>
<dbReference type="InterPro" id="IPR027417">
    <property type="entry name" value="P-loop_NTPase"/>
</dbReference>
<dbReference type="PANTHER" id="PTHR19211:SF14">
    <property type="entry name" value="ATP-BINDING CASSETTE SUB-FAMILY F MEMBER 1"/>
    <property type="match status" value="1"/>
</dbReference>
<evidence type="ECO:0000313" key="7">
    <source>
        <dbReference type="Proteomes" id="UP001153069"/>
    </source>
</evidence>
<dbReference type="InterPro" id="IPR003593">
    <property type="entry name" value="AAA+_ATPase"/>
</dbReference>
<dbReference type="InterPro" id="IPR003439">
    <property type="entry name" value="ABC_transporter-like_ATP-bd"/>
</dbReference>
<dbReference type="AlphaFoldDB" id="A0A9N8DM67"/>
<dbReference type="InterPro" id="IPR050611">
    <property type="entry name" value="ABCF"/>
</dbReference>
<keyword evidence="2" id="KW-0547">Nucleotide-binding</keyword>
<dbReference type="SUPFAM" id="SSF52540">
    <property type="entry name" value="P-loop containing nucleoside triphosphate hydrolases"/>
    <property type="match status" value="2"/>
</dbReference>
<dbReference type="SMART" id="SM00382">
    <property type="entry name" value="AAA"/>
    <property type="match status" value="2"/>
</dbReference>
<evidence type="ECO:0000313" key="6">
    <source>
        <dbReference type="EMBL" id="CAB9503105.1"/>
    </source>
</evidence>
<keyword evidence="4" id="KW-0175">Coiled coil</keyword>
<dbReference type="Gene3D" id="3.40.50.300">
    <property type="entry name" value="P-loop containing nucleotide triphosphate hydrolases"/>
    <property type="match status" value="2"/>
</dbReference>
<name>A0A9N8DM67_9STRA</name>
<dbReference type="PROSITE" id="PS50893">
    <property type="entry name" value="ABC_TRANSPORTER_2"/>
    <property type="match status" value="2"/>
</dbReference>
<accession>A0A9N8DM67</accession>
<evidence type="ECO:0000256" key="2">
    <source>
        <dbReference type="ARBA" id="ARBA00022741"/>
    </source>
</evidence>
<sequence>MVNDDNNNNSNNATDGLATFSTSAPCSYHRGHAISISGLSLSHDGGRTLFQSTDLSLPHGSITGIVGTNGAGKSSLAQVLASKTLDGFPSDLTVEYLAAADDEDGHHEEDADSSLNLYPRDYIQSRLQGRLDQLRQTIEEMEAVMEEAVVEEVERISEELSDLYDTEEVMAESLERETDQAMERVGLKAHARKKLDQLSCGWRYKCRLIAAVLTHPACLIIDEPSFLDRTSTEWLMEQLQHLAKTDRSIVLLISHKETLLDALCDRIMHINSANQTLTTYNCGYTAFRHTLESEIQHTTKSIEQSQDNLETADKSLKKVQAVLKKREGNFRNDIKHGEDQRFIKGKNKEAKQKADKSAASKLKKAQQVVKDAEQIKHKAKRERVKPLHIDGVPAAEGTIITLQDVGVRYDGDWVFQNVDTSLEANDRVLLQGANGCGKTTLVKLILGELEPTEGSVHRSTQNILYFPQTALHQLLRQHGSQTALEFLQPAKTMTETQARHHLGDLGLAKDLALHHVKTLSAGQRVRLWLAHQILKHPKPSLLILDEMSENVDVATRKSLTEMLETFQGAVLVISHDPDFRDSFAKGMTKTWKLWRHGLEVAYPE</sequence>
<feature type="coiled-coil region" evidence="4">
    <location>
        <begin position="124"/>
        <end position="184"/>
    </location>
</feature>
<dbReference type="GO" id="GO:0016887">
    <property type="term" value="F:ATP hydrolysis activity"/>
    <property type="evidence" value="ECO:0007669"/>
    <property type="project" value="InterPro"/>
</dbReference>
<keyword evidence="3 6" id="KW-0067">ATP-binding</keyword>
<dbReference type="Pfam" id="PF00005">
    <property type="entry name" value="ABC_tran"/>
    <property type="match status" value="2"/>
</dbReference>
<dbReference type="GO" id="GO:0005524">
    <property type="term" value="F:ATP binding"/>
    <property type="evidence" value="ECO:0007669"/>
    <property type="project" value="UniProtKB-KW"/>
</dbReference>
<evidence type="ECO:0000259" key="5">
    <source>
        <dbReference type="PROSITE" id="PS50893"/>
    </source>
</evidence>
<keyword evidence="1" id="KW-0677">Repeat</keyword>
<comment type="caution">
    <text evidence="6">The sequence shown here is derived from an EMBL/GenBank/DDBJ whole genome shotgun (WGS) entry which is preliminary data.</text>
</comment>
<feature type="domain" description="ABC transporter" evidence="5">
    <location>
        <begin position="34"/>
        <end position="297"/>
    </location>
</feature>
<feature type="domain" description="ABC transporter" evidence="5">
    <location>
        <begin position="400"/>
        <end position="600"/>
    </location>
</feature>
<reference evidence="6" key="1">
    <citation type="submission" date="2020-06" db="EMBL/GenBank/DDBJ databases">
        <authorList>
            <consortium name="Plant Systems Biology data submission"/>
        </authorList>
    </citation>
    <scope>NUCLEOTIDE SEQUENCE</scope>
    <source>
        <strain evidence="6">D6</strain>
    </source>
</reference>